<name>A0A9W9ZD75_9CNID</name>
<gene>
    <name evidence="3" type="ORF">OS493_020461</name>
</gene>
<feature type="compositionally biased region" description="Polar residues" evidence="1">
    <location>
        <begin position="99"/>
        <end position="114"/>
    </location>
</feature>
<feature type="compositionally biased region" description="Basic residues" evidence="1">
    <location>
        <begin position="87"/>
        <end position="98"/>
    </location>
</feature>
<dbReference type="PANTHER" id="PTHR33995">
    <property type="entry name" value="PROTEIN CBG18546"/>
    <property type="match status" value="1"/>
</dbReference>
<comment type="caution">
    <text evidence="3">The sequence shown here is derived from an EMBL/GenBank/DDBJ whole genome shotgun (WGS) entry which is preliminary data.</text>
</comment>
<feature type="region of interest" description="Disordered" evidence="1">
    <location>
        <begin position="85"/>
        <end position="114"/>
    </location>
</feature>
<proteinExistence type="predicted"/>
<dbReference type="Proteomes" id="UP001163046">
    <property type="component" value="Unassembled WGS sequence"/>
</dbReference>
<evidence type="ECO:0000313" key="3">
    <source>
        <dbReference type="EMBL" id="KAJ7378859.1"/>
    </source>
</evidence>
<keyword evidence="4" id="KW-1185">Reference proteome</keyword>
<feature type="chain" id="PRO_5040875706" evidence="2">
    <location>
        <begin position="22"/>
        <end position="172"/>
    </location>
</feature>
<dbReference type="PANTHER" id="PTHR33995:SF7">
    <property type="entry name" value="BURSICON SUBUNIT ALPHA-RELATED"/>
    <property type="match status" value="1"/>
</dbReference>
<accession>A0A9W9ZD75</accession>
<dbReference type="EMBL" id="MU826362">
    <property type="protein sequence ID" value="KAJ7378859.1"/>
    <property type="molecule type" value="Genomic_DNA"/>
</dbReference>
<dbReference type="InterPro" id="IPR029034">
    <property type="entry name" value="Cystine-knot_cytokine"/>
</dbReference>
<keyword evidence="2" id="KW-0732">Signal</keyword>
<reference evidence="3" key="1">
    <citation type="submission" date="2023-01" db="EMBL/GenBank/DDBJ databases">
        <title>Genome assembly of the deep-sea coral Lophelia pertusa.</title>
        <authorList>
            <person name="Herrera S."/>
            <person name="Cordes E."/>
        </authorList>
    </citation>
    <scope>NUCLEOTIDE SEQUENCE</scope>
    <source>
        <strain evidence="3">USNM1676648</strain>
        <tissue evidence="3">Polyp</tissue>
    </source>
</reference>
<dbReference type="OrthoDB" id="5977230at2759"/>
<evidence type="ECO:0000256" key="1">
    <source>
        <dbReference type="SAM" id="MobiDB-lite"/>
    </source>
</evidence>
<dbReference type="SUPFAM" id="SSF57501">
    <property type="entry name" value="Cystine-knot cytokines"/>
    <property type="match status" value="1"/>
</dbReference>
<sequence length="172" mass="19290">MIKQLITLTMMLTTLPCCLEAQQLNSAQSDPTLQRGTASLCRHMTTRELELQLETSGGFNKRYQAIKKADAAKFPNLVNPRAVSKVPARHTKKSRGKRQANSFPQTNVTSVSTRGSLDQHGFHRLCTELSAVTRLSADYFPRFLNEVICDTVDNGCLSYEGVCFQEVSWWTC</sequence>
<dbReference type="AlphaFoldDB" id="A0A9W9ZD75"/>
<evidence type="ECO:0000313" key="4">
    <source>
        <dbReference type="Proteomes" id="UP001163046"/>
    </source>
</evidence>
<protein>
    <submittedName>
        <fullName evidence="3">Uncharacterized protein</fullName>
    </submittedName>
</protein>
<feature type="signal peptide" evidence="2">
    <location>
        <begin position="1"/>
        <end position="21"/>
    </location>
</feature>
<organism evidence="3 4">
    <name type="scientific">Desmophyllum pertusum</name>
    <dbReference type="NCBI Taxonomy" id="174260"/>
    <lineage>
        <taxon>Eukaryota</taxon>
        <taxon>Metazoa</taxon>
        <taxon>Cnidaria</taxon>
        <taxon>Anthozoa</taxon>
        <taxon>Hexacorallia</taxon>
        <taxon>Scleractinia</taxon>
        <taxon>Caryophylliina</taxon>
        <taxon>Caryophylliidae</taxon>
        <taxon>Desmophyllum</taxon>
    </lineage>
</organism>
<evidence type="ECO:0000256" key="2">
    <source>
        <dbReference type="SAM" id="SignalP"/>
    </source>
</evidence>